<dbReference type="Gene3D" id="1.20.58.320">
    <property type="entry name" value="TPR-like"/>
    <property type="match status" value="1"/>
</dbReference>
<reference evidence="1 2" key="1">
    <citation type="submission" date="2017-05" db="EMBL/GenBank/DDBJ databases">
        <title>Complete and WGS of Bordetella genogroups.</title>
        <authorList>
            <person name="Spilker T."/>
            <person name="LiPuma J."/>
        </authorList>
    </citation>
    <scope>NUCLEOTIDE SEQUENCE [LARGE SCALE GENOMIC DNA]</scope>
    <source>
        <strain evidence="1 2">AU10456</strain>
    </source>
</reference>
<evidence type="ECO:0000313" key="2">
    <source>
        <dbReference type="Proteomes" id="UP000216913"/>
    </source>
</evidence>
<accession>A0A261TY44</accession>
<keyword evidence="2" id="KW-1185">Reference proteome</keyword>
<dbReference type="RefSeq" id="WP_094799040.1">
    <property type="nucleotide sequence ID" value="NZ_NEVP01000004.1"/>
</dbReference>
<comment type="caution">
    <text evidence="1">The sequence shown here is derived from an EMBL/GenBank/DDBJ whole genome shotgun (WGS) entry which is preliminary data.</text>
</comment>
<dbReference type="Proteomes" id="UP000216913">
    <property type="component" value="Unassembled WGS sequence"/>
</dbReference>
<evidence type="ECO:0008006" key="3">
    <source>
        <dbReference type="Google" id="ProtNLM"/>
    </source>
</evidence>
<proteinExistence type="predicted"/>
<gene>
    <name evidence="1" type="ORF">CAL25_06030</name>
</gene>
<dbReference type="AlphaFoldDB" id="A0A261TY44"/>
<dbReference type="Gene3D" id="1.25.40.10">
    <property type="entry name" value="Tetratricopeptide repeat domain"/>
    <property type="match status" value="1"/>
</dbReference>
<name>A0A261TY44_9BORD</name>
<dbReference type="EMBL" id="NEVP01000004">
    <property type="protein sequence ID" value="OZI53533.1"/>
    <property type="molecule type" value="Genomic_DNA"/>
</dbReference>
<sequence length="188" mass="21131">MTELSFDPPSALTPEEVVRFWRAAGPARWFARDEAFDRDFRARFLGAHFAAARGELAAWEGTVDGVLALLILLDQFPRNAFRGTGHMFATDGLALAIARRAIQAGNDRKVDIEMRHFIYLPFEHAEDLAAQTESVSLMSDLDAETLRWAIIHRDIIVRFGRFPHRNASLGRDSTIEEQRFLAEGGFAG</sequence>
<dbReference type="InterPro" id="IPR010323">
    <property type="entry name" value="DUF924"/>
</dbReference>
<dbReference type="OrthoDB" id="7593450at2"/>
<dbReference type="SUPFAM" id="SSF48452">
    <property type="entry name" value="TPR-like"/>
    <property type="match status" value="1"/>
</dbReference>
<dbReference type="InterPro" id="IPR011990">
    <property type="entry name" value="TPR-like_helical_dom_sf"/>
</dbReference>
<evidence type="ECO:0000313" key="1">
    <source>
        <dbReference type="EMBL" id="OZI53533.1"/>
    </source>
</evidence>
<organism evidence="1 2">
    <name type="scientific">Bordetella genomosp. 5</name>
    <dbReference type="NCBI Taxonomy" id="1395608"/>
    <lineage>
        <taxon>Bacteria</taxon>
        <taxon>Pseudomonadati</taxon>
        <taxon>Pseudomonadota</taxon>
        <taxon>Betaproteobacteria</taxon>
        <taxon>Burkholderiales</taxon>
        <taxon>Alcaligenaceae</taxon>
        <taxon>Bordetella</taxon>
    </lineage>
</organism>
<protein>
    <recommendedName>
        <fullName evidence="3">SpoVR like family protein</fullName>
    </recommendedName>
</protein>
<dbReference type="Pfam" id="PF06041">
    <property type="entry name" value="DUF924"/>
    <property type="match status" value="1"/>
</dbReference>